<sequence length="533" mass="59189">MQHCEWPILWSGDIWFSSVGVRRVRATMDEPKTVRWWTSPFTRQCFVTAGVSLNMAGSGLVVGFTTALLEQLKRPDSIIPIDDSSGSWIAAIPGISLVFGNFLAPPVMSRYGRKVANLVTIVPLIASWVFIFVANNVTVLLLSRFLQGLCMGMCTSLGSLLIGEYTSPRNRGAFLMTISVSIAFAVLSVHLSGSYLSWQNTALICGVVAIVDLLIVIYSPESPSWLAERGRYEACKETFRWLRGNTEEDELKKLIEASKILAEAKEISSKPKSVVRRAMSNIEYFKTAIRKKEFIKPIIIMIHVYIVGQWSGINMLVAFPIDLFHKMIGDDCNIPLLVLTLDVHRIVANTIALYVIQKVKRRTILKVTVCINIIALVSCAGYSYAKVVNFIPPGEYALAISLIHLHMFSVATGALPLCFIIAGEVFPLEYRGLAGGISMLFYSANLFLAIKTVPGLLSSVNLYGTYLLNCVLITYGLLVVWTLLPETKDRTLQDIEDEFRGRPLTLEELKSVQSLTSWKACTAERRCSNPVVL</sequence>
<organism evidence="11 12">
    <name type="scientific">Arctia plantaginis</name>
    <name type="common">Wood tiger moth</name>
    <name type="synonym">Phalaena plantaginis</name>
    <dbReference type="NCBI Taxonomy" id="874455"/>
    <lineage>
        <taxon>Eukaryota</taxon>
        <taxon>Metazoa</taxon>
        <taxon>Ecdysozoa</taxon>
        <taxon>Arthropoda</taxon>
        <taxon>Hexapoda</taxon>
        <taxon>Insecta</taxon>
        <taxon>Pterygota</taxon>
        <taxon>Neoptera</taxon>
        <taxon>Endopterygota</taxon>
        <taxon>Lepidoptera</taxon>
        <taxon>Glossata</taxon>
        <taxon>Ditrysia</taxon>
        <taxon>Noctuoidea</taxon>
        <taxon>Erebidae</taxon>
        <taxon>Arctiinae</taxon>
        <taxon>Arctia</taxon>
    </lineage>
</organism>
<feature type="transmembrane region" description="Helical" evidence="9">
    <location>
        <begin position="145"/>
        <end position="162"/>
    </location>
</feature>
<feature type="transmembrane region" description="Helical" evidence="9">
    <location>
        <begin position="174"/>
        <end position="195"/>
    </location>
</feature>
<dbReference type="InterPro" id="IPR005829">
    <property type="entry name" value="Sugar_transporter_CS"/>
</dbReference>
<evidence type="ECO:0000256" key="6">
    <source>
        <dbReference type="ARBA" id="ARBA00022989"/>
    </source>
</evidence>
<dbReference type="InterPro" id="IPR005828">
    <property type="entry name" value="MFS_sugar_transport-like"/>
</dbReference>
<name>A0A8S1BE04_ARCPL</name>
<keyword evidence="12" id="KW-1185">Reference proteome</keyword>
<gene>
    <name evidence="11" type="ORF">APLA_LOCUS14754</name>
</gene>
<evidence type="ECO:0000256" key="5">
    <source>
        <dbReference type="ARBA" id="ARBA00022692"/>
    </source>
</evidence>
<dbReference type="Gene3D" id="1.20.1250.20">
    <property type="entry name" value="MFS general substrate transporter like domains"/>
    <property type="match status" value="1"/>
</dbReference>
<dbReference type="GO" id="GO:0022857">
    <property type="term" value="F:transmembrane transporter activity"/>
    <property type="evidence" value="ECO:0007669"/>
    <property type="project" value="InterPro"/>
</dbReference>
<dbReference type="InterPro" id="IPR036259">
    <property type="entry name" value="MFS_trans_sf"/>
</dbReference>
<protein>
    <recommendedName>
        <fullName evidence="10">Major facilitator superfamily (MFS) profile domain-containing protein</fullName>
    </recommendedName>
</protein>
<dbReference type="InterPro" id="IPR003663">
    <property type="entry name" value="Sugar/inositol_transpt"/>
</dbReference>
<dbReference type="SUPFAM" id="SSF103473">
    <property type="entry name" value="MFS general substrate transporter"/>
    <property type="match status" value="1"/>
</dbReference>
<dbReference type="PROSITE" id="PS00217">
    <property type="entry name" value="SUGAR_TRANSPORT_2"/>
    <property type="match status" value="1"/>
</dbReference>
<dbReference type="AlphaFoldDB" id="A0A8S1BE04"/>
<feature type="transmembrane region" description="Helical" evidence="9">
    <location>
        <begin position="45"/>
        <end position="65"/>
    </location>
</feature>
<evidence type="ECO:0000256" key="9">
    <source>
        <dbReference type="SAM" id="Phobius"/>
    </source>
</evidence>
<accession>A0A8S1BE04</accession>
<dbReference type="GO" id="GO:0005886">
    <property type="term" value="C:plasma membrane"/>
    <property type="evidence" value="ECO:0007669"/>
    <property type="project" value="UniProtKB-SubCell"/>
</dbReference>
<keyword evidence="4" id="KW-0762">Sugar transport</keyword>
<feature type="transmembrane region" description="Helical" evidence="9">
    <location>
        <begin position="433"/>
        <end position="450"/>
    </location>
</feature>
<feature type="transmembrane region" description="Helical" evidence="9">
    <location>
        <begin position="396"/>
        <end position="421"/>
    </location>
</feature>
<dbReference type="Proteomes" id="UP000494106">
    <property type="component" value="Unassembled WGS sequence"/>
</dbReference>
<keyword evidence="3" id="KW-1003">Cell membrane</keyword>
<dbReference type="PRINTS" id="PR00171">
    <property type="entry name" value="SUGRTRNSPORT"/>
</dbReference>
<feature type="transmembrane region" description="Helical" evidence="9">
    <location>
        <begin position="115"/>
        <end position="133"/>
    </location>
</feature>
<feature type="domain" description="Major facilitator superfamily (MFS) profile" evidence="10">
    <location>
        <begin position="47"/>
        <end position="488"/>
    </location>
</feature>
<keyword evidence="5 9" id="KW-0812">Transmembrane</keyword>
<dbReference type="EMBL" id="CADEBC010000570">
    <property type="protein sequence ID" value="CAB3255173.1"/>
    <property type="molecule type" value="Genomic_DNA"/>
</dbReference>
<keyword evidence="7 9" id="KW-0472">Membrane</keyword>
<dbReference type="Pfam" id="PF00083">
    <property type="entry name" value="Sugar_tr"/>
    <property type="match status" value="1"/>
</dbReference>
<evidence type="ECO:0000259" key="10">
    <source>
        <dbReference type="PROSITE" id="PS50850"/>
    </source>
</evidence>
<dbReference type="InterPro" id="IPR020846">
    <property type="entry name" value="MFS_dom"/>
</dbReference>
<feature type="transmembrane region" description="Helical" evidence="9">
    <location>
        <begin position="462"/>
        <end position="484"/>
    </location>
</feature>
<evidence type="ECO:0000256" key="1">
    <source>
        <dbReference type="ARBA" id="ARBA00004651"/>
    </source>
</evidence>
<evidence type="ECO:0000313" key="11">
    <source>
        <dbReference type="EMBL" id="CAB3255173.1"/>
    </source>
</evidence>
<feature type="transmembrane region" description="Helical" evidence="9">
    <location>
        <begin position="333"/>
        <end position="356"/>
    </location>
</feature>
<dbReference type="OrthoDB" id="6133115at2759"/>
<proteinExistence type="predicted"/>
<dbReference type="PANTHER" id="PTHR48021">
    <property type="match status" value="1"/>
</dbReference>
<keyword evidence="6 9" id="KW-1133">Transmembrane helix</keyword>
<evidence type="ECO:0000313" key="12">
    <source>
        <dbReference type="Proteomes" id="UP000494106"/>
    </source>
</evidence>
<feature type="transmembrane region" description="Helical" evidence="9">
    <location>
        <begin position="201"/>
        <end position="219"/>
    </location>
</feature>
<comment type="caution">
    <text evidence="11">The sequence shown here is derived from an EMBL/GenBank/DDBJ whole genome shotgun (WGS) entry which is preliminary data.</text>
</comment>
<reference evidence="11 12" key="1">
    <citation type="submission" date="2020-04" db="EMBL/GenBank/DDBJ databases">
        <authorList>
            <person name="Wallbank WR R."/>
            <person name="Pardo Diaz C."/>
            <person name="Kozak K."/>
            <person name="Martin S."/>
            <person name="Jiggins C."/>
            <person name="Moest M."/>
            <person name="Warren A I."/>
            <person name="Byers J.R.P. K."/>
            <person name="Montejo-Kovacevich G."/>
            <person name="Yen C E."/>
        </authorList>
    </citation>
    <scope>NUCLEOTIDE SEQUENCE [LARGE SCALE GENOMIC DNA]</scope>
</reference>
<feature type="transmembrane region" description="Helical" evidence="9">
    <location>
        <begin position="363"/>
        <end position="384"/>
    </location>
</feature>
<dbReference type="InterPro" id="IPR050549">
    <property type="entry name" value="MFS_Trehalose_Transporter"/>
</dbReference>
<feature type="transmembrane region" description="Helical" evidence="9">
    <location>
        <begin position="85"/>
        <end position="103"/>
    </location>
</feature>
<dbReference type="PANTHER" id="PTHR48021:SF68">
    <property type="entry name" value="MAJOR FACILITATOR SUPERFAMILY (MFS) PROFILE DOMAIN-CONTAINING PROTEIN"/>
    <property type="match status" value="1"/>
</dbReference>
<dbReference type="FunFam" id="1.20.1250.20:FF:000218">
    <property type="entry name" value="facilitated trehalose transporter Tret1"/>
    <property type="match status" value="1"/>
</dbReference>
<keyword evidence="8" id="KW-0325">Glycoprotein</keyword>
<keyword evidence="2" id="KW-0813">Transport</keyword>
<feature type="transmembrane region" description="Helical" evidence="9">
    <location>
        <begin position="298"/>
        <end position="321"/>
    </location>
</feature>
<evidence type="ECO:0000256" key="4">
    <source>
        <dbReference type="ARBA" id="ARBA00022597"/>
    </source>
</evidence>
<comment type="subcellular location">
    <subcellularLocation>
        <location evidence="1">Cell membrane</location>
        <topology evidence="1">Multi-pass membrane protein</topology>
    </subcellularLocation>
</comment>
<evidence type="ECO:0000256" key="3">
    <source>
        <dbReference type="ARBA" id="ARBA00022475"/>
    </source>
</evidence>
<evidence type="ECO:0000256" key="8">
    <source>
        <dbReference type="ARBA" id="ARBA00023180"/>
    </source>
</evidence>
<evidence type="ECO:0000256" key="7">
    <source>
        <dbReference type="ARBA" id="ARBA00023136"/>
    </source>
</evidence>
<evidence type="ECO:0000256" key="2">
    <source>
        <dbReference type="ARBA" id="ARBA00022448"/>
    </source>
</evidence>
<dbReference type="PROSITE" id="PS50850">
    <property type="entry name" value="MFS"/>
    <property type="match status" value="1"/>
</dbReference>